<dbReference type="AlphaFoldDB" id="A0AA88W902"/>
<keyword evidence="7" id="KW-1185">Reference proteome</keyword>
<dbReference type="Pfam" id="PF02365">
    <property type="entry name" value="NAM"/>
    <property type="match status" value="1"/>
</dbReference>
<sequence length="741" mass="84220">MSWDRGKAGLAFAAAVSPVFSRPSIAVIEMAVQDYKNGSSLIHTKYKAASRNPHNSKEMDIEKANIRHLQRAVRAGFGEEHYQDVKYMSIFSPSVTEMAVQDYKNGSSHIHTKYKADGIATKTKGHEFPLYPYFLSPHGFGSAQLLFYLHADVIDSSLPLYIPRHLQRAVRAGFGEEHYLDVKYMSIFSPSVTEMAVQDYKNGSSHIHTKYKADGIATKTKGHEFPLYPYFLSPHGFGSAQLLFYLHADVIDSSLPLYIPRHLQRAVRAGFGEEHYQDVKYMSIFSPSVTEMAVQDYKNGSSHIHTKYKADGIATKTKGHEFPLYPYFLSPHGFGSAQLLFYLHADVIDSSLPLYIPRHLQRAVRAGFGEEHYQDVKYMSIFSPSVTEMAVQDYKNGSSHIHTKYKADGIATKTKGHEFPLYPYFLSPHGFGSAQLLFYLHADVIDSSLPLYIPRHLQRAVRAGFGEEHYQDVKYMSIFSPSVTEMAVQDYKNGSSHIHTKYKAFYLHADVIDSSLPLYIPRHLQRAVRAGFGEEHYQDVKYMSIFSPSVTEMAVQDYKNGSSHIHTKYKAFYLHADVIDSSLPLYIPRHLQRAVRAGFGEEHYQDVKNMSIFSPSVTEMAVQDYKNGSSHIHTKYKAVIMPQNPSSLTNPKQFCALGTRVPKAPGGPVMDNDNRSPFIEREDCVVDYKESFYYPPGYRFAPTDYALVDEHLDRKLKSRRLWSNVIHEVDLYDHNPRSLTG</sequence>
<evidence type="ECO:0000256" key="2">
    <source>
        <dbReference type="ARBA" id="ARBA00023125"/>
    </source>
</evidence>
<dbReference type="GO" id="GO:0003677">
    <property type="term" value="F:DNA binding"/>
    <property type="evidence" value="ECO:0007669"/>
    <property type="project" value="UniProtKB-KW"/>
</dbReference>
<reference evidence="6" key="1">
    <citation type="submission" date="2022-12" db="EMBL/GenBank/DDBJ databases">
        <title>Draft genome assemblies for two species of Escallonia (Escalloniales).</title>
        <authorList>
            <person name="Chanderbali A."/>
            <person name="Dervinis C."/>
            <person name="Anghel I."/>
            <person name="Soltis D."/>
            <person name="Soltis P."/>
            <person name="Zapata F."/>
        </authorList>
    </citation>
    <scope>NUCLEOTIDE SEQUENCE</scope>
    <source>
        <strain evidence="6">UCBG64.0493</strain>
        <tissue evidence="6">Leaf</tissue>
    </source>
</reference>
<keyword evidence="3" id="KW-0804">Transcription</keyword>
<comment type="caution">
    <text evidence="6">The sequence shown here is derived from an EMBL/GenBank/DDBJ whole genome shotgun (WGS) entry which is preliminary data.</text>
</comment>
<proteinExistence type="predicted"/>
<evidence type="ECO:0000256" key="1">
    <source>
        <dbReference type="ARBA" id="ARBA00023015"/>
    </source>
</evidence>
<dbReference type="InterPro" id="IPR036093">
    <property type="entry name" value="NAC_dom_sf"/>
</dbReference>
<evidence type="ECO:0000313" key="6">
    <source>
        <dbReference type="EMBL" id="KAK3021848.1"/>
    </source>
</evidence>
<dbReference type="Proteomes" id="UP001188597">
    <property type="component" value="Unassembled WGS sequence"/>
</dbReference>
<dbReference type="InterPro" id="IPR003441">
    <property type="entry name" value="NAC-dom"/>
</dbReference>
<dbReference type="SUPFAM" id="SSF101941">
    <property type="entry name" value="NAC domain"/>
    <property type="match status" value="1"/>
</dbReference>
<evidence type="ECO:0000256" key="4">
    <source>
        <dbReference type="ARBA" id="ARBA00023242"/>
    </source>
</evidence>
<dbReference type="GO" id="GO:0006355">
    <property type="term" value="P:regulation of DNA-templated transcription"/>
    <property type="evidence" value="ECO:0007669"/>
    <property type="project" value="InterPro"/>
</dbReference>
<evidence type="ECO:0000259" key="5">
    <source>
        <dbReference type="PROSITE" id="PS51005"/>
    </source>
</evidence>
<evidence type="ECO:0000256" key="3">
    <source>
        <dbReference type="ARBA" id="ARBA00023163"/>
    </source>
</evidence>
<keyword evidence="1" id="KW-0805">Transcription regulation</keyword>
<protein>
    <recommendedName>
        <fullName evidence="5">NAC domain-containing protein</fullName>
    </recommendedName>
</protein>
<organism evidence="6 7">
    <name type="scientific">Escallonia herrerae</name>
    <dbReference type="NCBI Taxonomy" id="1293975"/>
    <lineage>
        <taxon>Eukaryota</taxon>
        <taxon>Viridiplantae</taxon>
        <taxon>Streptophyta</taxon>
        <taxon>Embryophyta</taxon>
        <taxon>Tracheophyta</taxon>
        <taxon>Spermatophyta</taxon>
        <taxon>Magnoliopsida</taxon>
        <taxon>eudicotyledons</taxon>
        <taxon>Gunneridae</taxon>
        <taxon>Pentapetalae</taxon>
        <taxon>asterids</taxon>
        <taxon>campanulids</taxon>
        <taxon>Escalloniales</taxon>
        <taxon>Escalloniaceae</taxon>
        <taxon>Escallonia</taxon>
    </lineage>
</organism>
<accession>A0AA88W902</accession>
<evidence type="ECO:0000313" key="7">
    <source>
        <dbReference type="Proteomes" id="UP001188597"/>
    </source>
</evidence>
<feature type="domain" description="NAC" evidence="5">
    <location>
        <begin position="694"/>
        <end position="741"/>
    </location>
</feature>
<keyword evidence="4" id="KW-0539">Nucleus</keyword>
<keyword evidence="2" id="KW-0238">DNA-binding</keyword>
<dbReference type="PROSITE" id="PS51005">
    <property type="entry name" value="NAC"/>
    <property type="match status" value="1"/>
</dbReference>
<gene>
    <name evidence="6" type="ORF">RJ639_046237</name>
</gene>
<name>A0AA88W902_9ASTE</name>
<dbReference type="EMBL" id="JAVXUP010000741">
    <property type="protein sequence ID" value="KAK3021848.1"/>
    <property type="molecule type" value="Genomic_DNA"/>
</dbReference>